<sequence>MTSKTRLNSDLIIRAAVRIADEEGVEALTLATLAQRLDIRSPSLYNHIAGLPELRRLLSLHGLEELRSELLHAAVGRAGEGAIRAMAYAYLGFARAHPGLYELTLLSSKQEDAEWAKVANGIAELVVRALESYRLDPAAAIHTARALRSLLHGFASLERHGGFGLPFDLNESFAEMVGLFLAGLQAQSAGPENGRKSD</sequence>
<keyword evidence="2" id="KW-1185">Reference proteome</keyword>
<reference evidence="1" key="1">
    <citation type="submission" date="2024-12" db="EMBL/GenBank/DDBJ databases">
        <authorList>
            <person name="Wu N."/>
        </authorList>
    </citation>
    <scope>NUCLEOTIDE SEQUENCE</scope>
    <source>
        <strain evidence="1">P15</strain>
    </source>
</reference>
<gene>
    <name evidence="1" type="ORF">ACI1P1_07565</name>
</gene>
<organism evidence="1 2">
    <name type="scientific">Paenibacillus mesotrionivorans</name>
    <dbReference type="NCBI Taxonomy" id="3160968"/>
    <lineage>
        <taxon>Bacteria</taxon>
        <taxon>Bacillati</taxon>
        <taxon>Bacillota</taxon>
        <taxon>Bacilli</taxon>
        <taxon>Bacillales</taxon>
        <taxon>Paenibacillaceae</taxon>
        <taxon>Paenibacillus</taxon>
    </lineage>
</organism>
<dbReference type="Proteomes" id="UP001631969">
    <property type="component" value="Unassembled WGS sequence"/>
</dbReference>
<accession>A0ACC7NTW3</accession>
<comment type="caution">
    <text evidence="1">The sequence shown here is derived from an EMBL/GenBank/DDBJ whole genome shotgun (WGS) entry which is preliminary data.</text>
</comment>
<dbReference type="EMBL" id="JBJURJ010000004">
    <property type="protein sequence ID" value="MFM9328138.1"/>
    <property type="molecule type" value="Genomic_DNA"/>
</dbReference>
<evidence type="ECO:0000313" key="2">
    <source>
        <dbReference type="Proteomes" id="UP001631969"/>
    </source>
</evidence>
<evidence type="ECO:0000313" key="1">
    <source>
        <dbReference type="EMBL" id="MFM9328138.1"/>
    </source>
</evidence>
<protein>
    <submittedName>
        <fullName evidence="1">TetR/AcrR family transcriptional regulator</fullName>
    </submittedName>
</protein>
<proteinExistence type="predicted"/>
<name>A0ACC7NTW3_9BACL</name>